<accession>A0ABU8F4C8</accession>
<feature type="transmembrane region" description="Helical" evidence="1">
    <location>
        <begin position="21"/>
        <end position="40"/>
    </location>
</feature>
<reference evidence="2 3" key="1">
    <citation type="submission" date="2024-01" db="EMBL/GenBank/DDBJ databases">
        <title>Seven novel Bacillus-like species.</title>
        <authorList>
            <person name="Liu G."/>
        </authorList>
    </citation>
    <scope>NUCLEOTIDE SEQUENCE [LARGE SCALE GENOMIC DNA]</scope>
    <source>
        <strain evidence="2 3">FJAT-51614</strain>
    </source>
</reference>
<dbReference type="GO" id="GO:0016787">
    <property type="term" value="F:hydrolase activity"/>
    <property type="evidence" value="ECO:0007669"/>
    <property type="project" value="UniProtKB-KW"/>
</dbReference>
<evidence type="ECO:0000313" key="2">
    <source>
        <dbReference type="EMBL" id="MEI4769860.1"/>
    </source>
</evidence>
<dbReference type="Proteomes" id="UP001364890">
    <property type="component" value="Unassembled WGS sequence"/>
</dbReference>
<feature type="transmembrane region" description="Helical" evidence="1">
    <location>
        <begin position="168"/>
        <end position="186"/>
    </location>
</feature>
<protein>
    <submittedName>
        <fullName evidence="2">Metal-dependent hydrolase</fullName>
    </submittedName>
</protein>
<comment type="caution">
    <text evidence="2">The sequence shown here is derived from an EMBL/GenBank/DDBJ whole genome shotgun (WGS) entry which is preliminary data.</text>
</comment>
<feature type="transmembrane region" description="Helical" evidence="1">
    <location>
        <begin position="90"/>
        <end position="107"/>
    </location>
</feature>
<keyword evidence="3" id="KW-1185">Reference proteome</keyword>
<dbReference type="RefSeq" id="WP_336497411.1">
    <property type="nucleotide sequence ID" value="NZ_JBAWSY010000005.1"/>
</dbReference>
<sequence length="188" mass="20438">MFAGHFGISAAVKSKTPETPLWSLIVSTQLLDIVFIPFNLVGLENIESIGKGGYGNAMIYAFYTHSLVGSIILSVLAALLAKRFWGRKSGIITGLVVFSHWILDFIVHRPDMPFLPGNIGNLPLLGLGLWEMVPGSILLEALLLAVGCFFYFSYALQKEGSAHKGKGIMAGCAMTAFLLLSFYFGVYL</sequence>
<name>A0ABU8F4C8_9BACI</name>
<keyword evidence="1" id="KW-1133">Transmembrane helix</keyword>
<organism evidence="2 3">
    <name type="scientific">Psychrobacillus mangrovi</name>
    <dbReference type="NCBI Taxonomy" id="3117745"/>
    <lineage>
        <taxon>Bacteria</taxon>
        <taxon>Bacillati</taxon>
        <taxon>Bacillota</taxon>
        <taxon>Bacilli</taxon>
        <taxon>Bacillales</taxon>
        <taxon>Bacillaceae</taxon>
        <taxon>Psychrobacillus</taxon>
    </lineage>
</organism>
<evidence type="ECO:0000313" key="3">
    <source>
        <dbReference type="Proteomes" id="UP001364890"/>
    </source>
</evidence>
<gene>
    <name evidence="2" type="ORF">WAX74_09420</name>
</gene>
<keyword evidence="1" id="KW-0812">Transmembrane</keyword>
<evidence type="ECO:0000256" key="1">
    <source>
        <dbReference type="SAM" id="Phobius"/>
    </source>
</evidence>
<proteinExistence type="predicted"/>
<keyword evidence="1" id="KW-0472">Membrane</keyword>
<feature type="transmembrane region" description="Helical" evidence="1">
    <location>
        <begin position="137"/>
        <end position="156"/>
    </location>
</feature>
<feature type="transmembrane region" description="Helical" evidence="1">
    <location>
        <begin position="60"/>
        <end position="81"/>
    </location>
</feature>
<dbReference type="EMBL" id="JBAWSY010000005">
    <property type="protein sequence ID" value="MEI4769860.1"/>
    <property type="molecule type" value="Genomic_DNA"/>
</dbReference>
<keyword evidence="2" id="KW-0378">Hydrolase</keyword>